<comment type="caution">
    <text evidence="2">The sequence shown here is derived from an EMBL/GenBank/DDBJ whole genome shotgun (WGS) entry which is preliminary data.</text>
</comment>
<name>A0A919MXU0_9ACTN</name>
<evidence type="ECO:0000259" key="1">
    <source>
        <dbReference type="PROSITE" id="PS50943"/>
    </source>
</evidence>
<dbReference type="InterPro" id="IPR010982">
    <property type="entry name" value="Lambda_DNA-bd_dom_sf"/>
</dbReference>
<dbReference type="Proteomes" id="UP000636960">
    <property type="component" value="Unassembled WGS sequence"/>
</dbReference>
<dbReference type="InterPro" id="IPR001387">
    <property type="entry name" value="Cro/C1-type_HTH"/>
</dbReference>
<dbReference type="CDD" id="cd00093">
    <property type="entry name" value="HTH_XRE"/>
    <property type="match status" value="1"/>
</dbReference>
<feature type="domain" description="HTH cro/C1-type" evidence="1">
    <location>
        <begin position="17"/>
        <end position="71"/>
    </location>
</feature>
<protein>
    <submittedName>
        <fullName evidence="2">Transcriptional regulator</fullName>
    </submittedName>
</protein>
<dbReference type="Pfam" id="PF13560">
    <property type="entry name" value="HTH_31"/>
    <property type="match status" value="1"/>
</dbReference>
<dbReference type="Pfam" id="PF19054">
    <property type="entry name" value="DUF5753"/>
    <property type="match status" value="1"/>
</dbReference>
<dbReference type="InterPro" id="IPR043917">
    <property type="entry name" value="DUF5753"/>
</dbReference>
<dbReference type="AlphaFoldDB" id="A0A919MXU0"/>
<dbReference type="PROSITE" id="PS50943">
    <property type="entry name" value="HTH_CROC1"/>
    <property type="match status" value="1"/>
</dbReference>
<dbReference type="EMBL" id="BOMV01000071">
    <property type="protein sequence ID" value="GIE99323.1"/>
    <property type="molecule type" value="Genomic_DNA"/>
</dbReference>
<keyword evidence="3" id="KW-1185">Reference proteome</keyword>
<dbReference type="Gene3D" id="1.10.260.40">
    <property type="entry name" value="lambda repressor-like DNA-binding domains"/>
    <property type="match status" value="1"/>
</dbReference>
<gene>
    <name evidence="2" type="ORF">Ari01nite_67880</name>
</gene>
<sequence>MSAEGPTLRRRRLGTELRRLREAAGLTQESVSRGFEWHPAKVSRIENGRVAVTPRDVRDLLSLYGVRDDALVALARSNRDRDADRWAPYRDLMRADSFIELEAEASAMRTWEPTVVPGLLQTEAYHRALAALGERPELEREVELRAERQRRLTDDHPLVLTALVDESVIHRVIGGPRVMAGQLRHLLVMTRVPTVSLRVLPFGAGEHPMLGLPVTVLEFGRSTDLDVVYEDRRYRRQPAEVDRHRAEFGRLSGRCLDPGETAALIEKAISDVAAG</sequence>
<dbReference type="RefSeq" id="WP_203786313.1">
    <property type="nucleotide sequence ID" value="NZ_BOMV01000071.1"/>
</dbReference>
<dbReference type="SMART" id="SM00530">
    <property type="entry name" value="HTH_XRE"/>
    <property type="match status" value="1"/>
</dbReference>
<dbReference type="GO" id="GO:0003677">
    <property type="term" value="F:DNA binding"/>
    <property type="evidence" value="ECO:0007669"/>
    <property type="project" value="InterPro"/>
</dbReference>
<evidence type="ECO:0000313" key="2">
    <source>
        <dbReference type="EMBL" id="GIE99323.1"/>
    </source>
</evidence>
<organism evidence="2 3">
    <name type="scientific">Paractinoplanes rishiriensis</name>
    <dbReference type="NCBI Taxonomy" id="1050105"/>
    <lineage>
        <taxon>Bacteria</taxon>
        <taxon>Bacillati</taxon>
        <taxon>Actinomycetota</taxon>
        <taxon>Actinomycetes</taxon>
        <taxon>Micromonosporales</taxon>
        <taxon>Micromonosporaceae</taxon>
        <taxon>Paractinoplanes</taxon>
    </lineage>
</organism>
<evidence type="ECO:0000313" key="3">
    <source>
        <dbReference type="Proteomes" id="UP000636960"/>
    </source>
</evidence>
<accession>A0A919MXU0</accession>
<reference evidence="2" key="1">
    <citation type="submission" date="2021-01" db="EMBL/GenBank/DDBJ databases">
        <title>Whole genome shotgun sequence of Actinoplanes rishiriensis NBRC 108556.</title>
        <authorList>
            <person name="Komaki H."/>
            <person name="Tamura T."/>
        </authorList>
    </citation>
    <scope>NUCLEOTIDE SEQUENCE</scope>
    <source>
        <strain evidence="2">NBRC 108556</strain>
    </source>
</reference>
<dbReference type="SUPFAM" id="SSF47413">
    <property type="entry name" value="lambda repressor-like DNA-binding domains"/>
    <property type="match status" value="1"/>
</dbReference>
<proteinExistence type="predicted"/>